<keyword evidence="14" id="KW-0675">Receptor</keyword>
<keyword evidence="7 11" id="KW-0798">TonB box</keyword>
<dbReference type="Gene3D" id="2.170.130.10">
    <property type="entry name" value="TonB-dependent receptor, plug domain"/>
    <property type="match status" value="1"/>
</dbReference>
<protein>
    <submittedName>
        <fullName evidence="14">TonB-dependent receptor</fullName>
    </submittedName>
</protein>
<comment type="subcellular location">
    <subcellularLocation>
        <location evidence="1 10">Cell outer membrane</location>
        <topology evidence="1 10">Multi-pass membrane protein</topology>
    </subcellularLocation>
</comment>
<organism evidence="14 15">
    <name type="scientific">Luteimonas salinisoli</name>
    <dbReference type="NCBI Taxonomy" id="2752307"/>
    <lineage>
        <taxon>Bacteria</taxon>
        <taxon>Pseudomonadati</taxon>
        <taxon>Pseudomonadota</taxon>
        <taxon>Gammaproteobacteria</taxon>
        <taxon>Lysobacterales</taxon>
        <taxon>Lysobacteraceae</taxon>
        <taxon>Luteimonas</taxon>
    </lineage>
</organism>
<evidence type="ECO:0000256" key="4">
    <source>
        <dbReference type="ARBA" id="ARBA00022496"/>
    </source>
</evidence>
<evidence type="ECO:0000256" key="6">
    <source>
        <dbReference type="ARBA" id="ARBA00023004"/>
    </source>
</evidence>
<keyword evidence="5 10" id="KW-0812">Transmembrane</keyword>
<keyword evidence="12" id="KW-0732">Signal</keyword>
<keyword evidence="8 10" id="KW-0472">Membrane</keyword>
<keyword evidence="4" id="KW-0410">Iron transport</keyword>
<dbReference type="Pfam" id="PF00593">
    <property type="entry name" value="TonB_dep_Rec_b-barrel"/>
    <property type="match status" value="1"/>
</dbReference>
<dbReference type="InterPro" id="IPR011662">
    <property type="entry name" value="Secretin/TonB_short_N"/>
</dbReference>
<evidence type="ECO:0000259" key="13">
    <source>
        <dbReference type="SMART" id="SM00965"/>
    </source>
</evidence>
<keyword evidence="9 10" id="KW-0998">Cell outer membrane</keyword>
<evidence type="ECO:0000256" key="8">
    <source>
        <dbReference type="ARBA" id="ARBA00023136"/>
    </source>
</evidence>
<gene>
    <name evidence="14" type="ORF">H0E84_15145</name>
</gene>
<feature type="domain" description="Secretin/TonB short N-terminal" evidence="13">
    <location>
        <begin position="56"/>
        <end position="107"/>
    </location>
</feature>
<dbReference type="InterPro" id="IPR012910">
    <property type="entry name" value="Plug_dom"/>
</dbReference>
<evidence type="ECO:0000313" key="15">
    <source>
        <dbReference type="Proteomes" id="UP000578091"/>
    </source>
</evidence>
<dbReference type="EMBL" id="JACCKA010000085">
    <property type="protein sequence ID" value="NZA27716.1"/>
    <property type="molecule type" value="Genomic_DNA"/>
</dbReference>
<dbReference type="InterPro" id="IPR039426">
    <property type="entry name" value="TonB-dep_rcpt-like"/>
</dbReference>
<evidence type="ECO:0000256" key="10">
    <source>
        <dbReference type="PROSITE-ProRule" id="PRU01360"/>
    </source>
</evidence>
<dbReference type="RefSeq" id="WP_180679482.1">
    <property type="nucleotide sequence ID" value="NZ_JACCKA010000085.1"/>
</dbReference>
<name>A0A853JEG1_9GAMM</name>
<proteinExistence type="inferred from homology"/>
<comment type="caution">
    <text evidence="14">The sequence shown here is derived from an EMBL/GenBank/DDBJ whole genome shotgun (WGS) entry which is preliminary data.</text>
</comment>
<evidence type="ECO:0000313" key="14">
    <source>
        <dbReference type="EMBL" id="NZA27716.1"/>
    </source>
</evidence>
<evidence type="ECO:0000256" key="2">
    <source>
        <dbReference type="ARBA" id="ARBA00022448"/>
    </source>
</evidence>
<keyword evidence="3 10" id="KW-1134">Transmembrane beta strand</keyword>
<keyword evidence="6" id="KW-0408">Iron</keyword>
<dbReference type="PANTHER" id="PTHR47234">
    <property type="match status" value="1"/>
</dbReference>
<evidence type="ECO:0000256" key="7">
    <source>
        <dbReference type="ARBA" id="ARBA00023077"/>
    </source>
</evidence>
<dbReference type="InterPro" id="IPR036942">
    <property type="entry name" value="Beta-barrel_TonB_sf"/>
</dbReference>
<keyword evidence="4" id="KW-0406">Ion transport</keyword>
<dbReference type="GO" id="GO:0006826">
    <property type="term" value="P:iron ion transport"/>
    <property type="evidence" value="ECO:0007669"/>
    <property type="project" value="UniProtKB-KW"/>
</dbReference>
<dbReference type="Gene3D" id="2.40.170.20">
    <property type="entry name" value="TonB-dependent receptor, beta-barrel domain"/>
    <property type="match status" value="1"/>
</dbReference>
<feature type="chain" id="PRO_5032888822" evidence="12">
    <location>
        <begin position="30"/>
        <end position="967"/>
    </location>
</feature>
<evidence type="ECO:0000256" key="9">
    <source>
        <dbReference type="ARBA" id="ARBA00023237"/>
    </source>
</evidence>
<evidence type="ECO:0000256" key="1">
    <source>
        <dbReference type="ARBA" id="ARBA00004571"/>
    </source>
</evidence>
<feature type="signal peptide" evidence="12">
    <location>
        <begin position="1"/>
        <end position="29"/>
    </location>
</feature>
<dbReference type="AlphaFoldDB" id="A0A853JEG1"/>
<dbReference type="Pfam" id="PF07715">
    <property type="entry name" value="Plug"/>
    <property type="match status" value="1"/>
</dbReference>
<sequence length="967" mass="103213">MASKFRRNVLRNALIASLMLSAAMTAVQAQGQVKTFDISAQPAATGLNAFAEQADITLVFSQDVVDGAEINPLKGDYPVAEGLARMLEGTRLSYQNIGENTVVIGDKAASVPPLQLADVPTGEEDISTLGTITVTGSRVAGSADGPATVITFDQDAINRSGATQVRDVLRLLPQASTILDESGAQGVIGAAPPQLRGLSAGSTLMLLNGRRLNVSGAQFASNFFDLNQIPLAAVDRVEVLTDSATAIYGADAIGGAINILLKQDFQGLDVTARTGTSSAGDATEWQGSVVAGDYRGPFSGMLIASWFERDPVFKGDRPFTADSDFSRFGGLDLRSTLAYPGTVYSVDGQPLPGLTASFAGIPDNPSSRSLTPGDFTATDGAINLFEPAPYVSLIPETRRESIYAAGQVELSPDLEVYGEALYSHVRQSLQSPPDALFGAAFGLFVVPAGNPFNPFGVDVAVDHRFVDLGPRITDADTQFTRFTAGVKGRLPGEFDFDLSWWRDHDDTTIENRNYVDYDKVFVALASTDPSTALNLFTTGGNSQTVLDSIRGDRTDRFESSADTVELVVRGDLFQLPAGAVKVAIGGDLRRESLDVSAPGVIAVTGERNSHALFAEASVPLVSPEMDQALADRLEATAAIRYDHFSNGIGTSNPQFGLLWGLTPAFSLRATYGEAFKIPSLYNLFSPTNAFTTVVADPQRGDEPVDVLVELGGNQHIEPERARSWSAGFIFAPPQGALAGLTLTASWFRIEQTNFVQASFDTDLILANPDVFADRIVRATPTPEDIAAGAPGRLISIDARAGNFGQVTVEGVDFEMAYRRRSERFGAFGIQVLGSYVDSYLLQLVPGAPPQDVLGIANDSGFPVALKTTSVLSWTGDSGFGASLSARHRDSYNDTDGVRDVPAQTILDVQLSYADGRIPHLGEGWSGRLGVVNLTNKQADFVSNFSGYDPSQTDMRGRFYYLEIGKRF</sequence>
<dbReference type="InterPro" id="IPR037066">
    <property type="entry name" value="Plug_dom_sf"/>
</dbReference>
<evidence type="ECO:0000256" key="3">
    <source>
        <dbReference type="ARBA" id="ARBA00022452"/>
    </source>
</evidence>
<evidence type="ECO:0000256" key="5">
    <source>
        <dbReference type="ARBA" id="ARBA00022692"/>
    </source>
</evidence>
<dbReference type="Gene3D" id="3.55.50.30">
    <property type="match status" value="1"/>
</dbReference>
<dbReference type="Pfam" id="PF07660">
    <property type="entry name" value="STN"/>
    <property type="match status" value="1"/>
</dbReference>
<keyword evidence="2 10" id="KW-0813">Transport</keyword>
<evidence type="ECO:0000256" key="11">
    <source>
        <dbReference type="RuleBase" id="RU003357"/>
    </source>
</evidence>
<keyword evidence="15" id="KW-1185">Reference proteome</keyword>
<dbReference type="GO" id="GO:0009279">
    <property type="term" value="C:cell outer membrane"/>
    <property type="evidence" value="ECO:0007669"/>
    <property type="project" value="UniProtKB-SubCell"/>
</dbReference>
<dbReference type="PROSITE" id="PS52016">
    <property type="entry name" value="TONB_DEPENDENT_REC_3"/>
    <property type="match status" value="1"/>
</dbReference>
<accession>A0A853JEG1</accession>
<dbReference type="InterPro" id="IPR000531">
    <property type="entry name" value="Beta-barrel_TonB"/>
</dbReference>
<dbReference type="SUPFAM" id="SSF56935">
    <property type="entry name" value="Porins"/>
    <property type="match status" value="1"/>
</dbReference>
<dbReference type="SMART" id="SM00965">
    <property type="entry name" value="STN"/>
    <property type="match status" value="1"/>
</dbReference>
<evidence type="ECO:0000256" key="12">
    <source>
        <dbReference type="SAM" id="SignalP"/>
    </source>
</evidence>
<reference evidence="14 15" key="1">
    <citation type="submission" date="2020-07" db="EMBL/GenBank/DDBJ databases">
        <title>Luteimonas sp. SJ-92.</title>
        <authorList>
            <person name="Huang X.-X."/>
            <person name="Xu L."/>
            <person name="Sun J.-Q."/>
        </authorList>
    </citation>
    <scope>NUCLEOTIDE SEQUENCE [LARGE SCALE GENOMIC DNA]</scope>
    <source>
        <strain evidence="14 15">SJ-92</strain>
    </source>
</reference>
<dbReference type="PANTHER" id="PTHR47234:SF2">
    <property type="entry name" value="TONB-DEPENDENT RECEPTOR"/>
    <property type="match status" value="1"/>
</dbReference>
<dbReference type="Proteomes" id="UP000578091">
    <property type="component" value="Unassembled WGS sequence"/>
</dbReference>
<comment type="similarity">
    <text evidence="10 11">Belongs to the TonB-dependent receptor family.</text>
</comment>